<evidence type="ECO:0000313" key="1">
    <source>
        <dbReference type="EMBL" id="CEM46377.1"/>
    </source>
</evidence>
<dbReference type="EMBL" id="CDMZ01003441">
    <property type="protein sequence ID" value="CEM46377.1"/>
    <property type="molecule type" value="Genomic_DNA"/>
</dbReference>
<reference evidence="1" key="1">
    <citation type="submission" date="2014-11" db="EMBL/GenBank/DDBJ databases">
        <authorList>
            <person name="Otto D Thomas"/>
            <person name="Naeem Raeece"/>
        </authorList>
    </citation>
    <scope>NUCLEOTIDE SEQUENCE</scope>
</reference>
<accession>A0A0G4HQ19</accession>
<name>A0A0G4HQ19_9ALVE</name>
<dbReference type="PhylomeDB" id="A0A0G4HQ19"/>
<gene>
    <name evidence="1" type="ORF">Cvel_30059</name>
</gene>
<dbReference type="VEuPathDB" id="CryptoDB:Cvel_30059"/>
<organism evidence="1">
    <name type="scientific">Chromera velia CCMP2878</name>
    <dbReference type="NCBI Taxonomy" id="1169474"/>
    <lineage>
        <taxon>Eukaryota</taxon>
        <taxon>Sar</taxon>
        <taxon>Alveolata</taxon>
        <taxon>Colpodellida</taxon>
        <taxon>Chromeraceae</taxon>
        <taxon>Chromera</taxon>
    </lineage>
</organism>
<proteinExistence type="predicted"/>
<protein>
    <submittedName>
        <fullName evidence="1">Uncharacterized protein</fullName>
    </submittedName>
</protein>
<sequence>MLTLQRVTELRIMIDVTVVMAAIFPRSSVLYPVTHTPQAPILDFSPFRISDNPRQARKNEPVDVIFEDANGFPWKRPLSSLHPYQLQMTTGADPETVSAGQWTAVLRKWGYAYRAPIKVIPITEWLPKIHSQMYAIATPAFDKHFTHKGKPEIKTVPKKLHGFVSGRQENFLQLPVGVGDEYFVNLQQVPDLNIRDSAEQYIQSVVIRLLQASLYSLPNPLLKYLACPTGHRSSKFPLPSPHLLFSPINLFFLEKFDEYYIAAEREAKENNEPMNKASVRRAAHDTVERILPDRLLPSDPTDPRRALELKQEHEFRKLQQFPEDKRNPGHPWEFDDQRVFWKKIDPRPTAYTTREPDMTEERFYELVRSTRPKGQAQLAHNECCLSRKALDRQPGIVFLAGWNPKQGPFPSLKFMNKLACDWCLANQVPMAAAWNHT</sequence>
<dbReference type="AlphaFoldDB" id="A0A0G4HQ19"/>